<dbReference type="EMBL" id="CADCWG010000071">
    <property type="protein sequence ID" value="CAA9544890.1"/>
    <property type="molecule type" value="Genomic_DNA"/>
</dbReference>
<comment type="similarity">
    <text evidence="8">Belongs to the thioester dehydratase family. FabZ subfamily.</text>
</comment>
<evidence type="ECO:0000256" key="4">
    <source>
        <dbReference type="ARBA" id="ARBA00022556"/>
    </source>
</evidence>
<dbReference type="HAMAP" id="MF_00406">
    <property type="entry name" value="FabZ"/>
    <property type="match status" value="1"/>
</dbReference>
<dbReference type="AlphaFoldDB" id="A0A6J4U9Y3"/>
<reference evidence="9" key="1">
    <citation type="submission" date="2020-02" db="EMBL/GenBank/DDBJ databases">
        <authorList>
            <person name="Meier V. D."/>
        </authorList>
    </citation>
    <scope>NUCLEOTIDE SEQUENCE</scope>
    <source>
        <strain evidence="9">AVDCRST_MAG49</strain>
    </source>
</reference>
<dbReference type="PANTHER" id="PTHR30272:SF1">
    <property type="entry name" value="3-HYDROXYACYL-[ACYL-CARRIER-PROTEIN] DEHYDRATASE"/>
    <property type="match status" value="1"/>
</dbReference>
<keyword evidence="2 8" id="KW-0963">Cytoplasm</keyword>
<dbReference type="NCBIfam" id="TIGR01750">
    <property type="entry name" value="fabZ"/>
    <property type="match status" value="1"/>
</dbReference>
<accession>A0A6J4U9Y3</accession>
<organism evidence="9">
    <name type="scientific">uncultured Thermomicrobiales bacterium</name>
    <dbReference type="NCBI Taxonomy" id="1645740"/>
    <lineage>
        <taxon>Bacteria</taxon>
        <taxon>Pseudomonadati</taxon>
        <taxon>Thermomicrobiota</taxon>
        <taxon>Thermomicrobia</taxon>
        <taxon>Thermomicrobiales</taxon>
        <taxon>environmental samples</taxon>
    </lineage>
</organism>
<dbReference type="SUPFAM" id="SSF54637">
    <property type="entry name" value="Thioesterase/thiol ester dehydrase-isomerase"/>
    <property type="match status" value="1"/>
</dbReference>
<keyword evidence="3 8" id="KW-0444">Lipid biosynthesis</keyword>
<evidence type="ECO:0000256" key="3">
    <source>
        <dbReference type="ARBA" id="ARBA00022516"/>
    </source>
</evidence>
<keyword evidence="5 8" id="KW-0443">Lipid metabolism</keyword>
<dbReference type="NCBIfam" id="NF000582">
    <property type="entry name" value="PRK00006.1"/>
    <property type="match status" value="1"/>
</dbReference>
<evidence type="ECO:0000256" key="1">
    <source>
        <dbReference type="ARBA" id="ARBA00004496"/>
    </source>
</evidence>
<evidence type="ECO:0000256" key="2">
    <source>
        <dbReference type="ARBA" id="ARBA00022490"/>
    </source>
</evidence>
<protein>
    <recommendedName>
        <fullName evidence="8">3-hydroxyacyl-[acyl-carrier-protein] dehydratase FabZ</fullName>
        <ecNumber evidence="8">4.2.1.59</ecNumber>
    </recommendedName>
    <alternativeName>
        <fullName evidence="8">(3R)-hydroxymyristoyl-[acyl-carrier-protein] dehydratase</fullName>
        <shortName evidence="8">(3R)-hydroxymyristoyl-ACP dehydrase</shortName>
    </alternativeName>
    <alternativeName>
        <fullName evidence="8">Beta-hydroxyacyl-ACP dehydratase</fullName>
    </alternativeName>
</protein>
<evidence type="ECO:0000256" key="7">
    <source>
        <dbReference type="ARBA" id="ARBA00025049"/>
    </source>
</evidence>
<dbReference type="FunFam" id="3.10.129.10:FF:000001">
    <property type="entry name" value="3-hydroxyacyl-[acyl-carrier-protein] dehydratase FabZ"/>
    <property type="match status" value="1"/>
</dbReference>
<dbReference type="PANTHER" id="PTHR30272">
    <property type="entry name" value="3-HYDROXYACYL-[ACYL-CARRIER-PROTEIN] DEHYDRATASE"/>
    <property type="match status" value="1"/>
</dbReference>
<dbReference type="Pfam" id="PF07977">
    <property type="entry name" value="FabA"/>
    <property type="match status" value="1"/>
</dbReference>
<keyword evidence="4 8" id="KW-0441">Lipid A biosynthesis</keyword>
<name>A0A6J4U9Y3_9BACT</name>
<dbReference type="InterPro" id="IPR013114">
    <property type="entry name" value="FabA_FabZ"/>
</dbReference>
<dbReference type="EC" id="4.2.1.59" evidence="8"/>
<dbReference type="InterPro" id="IPR029069">
    <property type="entry name" value="HotDog_dom_sf"/>
</dbReference>
<evidence type="ECO:0000256" key="6">
    <source>
        <dbReference type="ARBA" id="ARBA00023239"/>
    </source>
</evidence>
<evidence type="ECO:0000313" key="9">
    <source>
        <dbReference type="EMBL" id="CAA9544890.1"/>
    </source>
</evidence>
<dbReference type="GO" id="GO:0016020">
    <property type="term" value="C:membrane"/>
    <property type="evidence" value="ECO:0007669"/>
    <property type="project" value="GOC"/>
</dbReference>
<sequence>MADPTGNDSTPATAAADAVASDAITLDSVAIQRIIPHRYPFLLVDRITALEPGLRAVGLKNVSANEHFFAGHFPGQPIMPGVLIVEAIAQVGAVALLAHPEHAGRLALFAGIERVRFKRQVVPGDQLRLEVTLGQFRRGVGTGSGTATVDGQVACRGDFLFALGPAPEHVVPPAPAAGH</sequence>
<proteinExistence type="inferred from homology"/>
<evidence type="ECO:0000256" key="8">
    <source>
        <dbReference type="HAMAP-Rule" id="MF_00406"/>
    </source>
</evidence>
<evidence type="ECO:0000256" key="5">
    <source>
        <dbReference type="ARBA" id="ARBA00023098"/>
    </source>
</evidence>
<dbReference type="InterPro" id="IPR010084">
    <property type="entry name" value="FabZ"/>
</dbReference>
<dbReference type="GO" id="GO:0019171">
    <property type="term" value="F:(3R)-hydroxyacyl-[acyl-carrier-protein] dehydratase activity"/>
    <property type="evidence" value="ECO:0007669"/>
    <property type="project" value="UniProtKB-EC"/>
</dbReference>
<dbReference type="GO" id="GO:0006633">
    <property type="term" value="P:fatty acid biosynthetic process"/>
    <property type="evidence" value="ECO:0007669"/>
    <property type="project" value="UniProtKB-UniRule"/>
</dbReference>
<dbReference type="Gene3D" id="3.10.129.10">
    <property type="entry name" value="Hotdog Thioesterase"/>
    <property type="match status" value="1"/>
</dbReference>
<gene>
    <name evidence="8" type="primary">fabZ</name>
    <name evidence="9" type="ORF">AVDCRST_MAG49-1138</name>
</gene>
<comment type="catalytic activity">
    <reaction evidence="8">
        <text>a (3R)-hydroxyacyl-[ACP] = a (2E)-enoyl-[ACP] + H2O</text>
        <dbReference type="Rhea" id="RHEA:13097"/>
        <dbReference type="Rhea" id="RHEA-COMP:9925"/>
        <dbReference type="Rhea" id="RHEA-COMP:9945"/>
        <dbReference type="ChEBI" id="CHEBI:15377"/>
        <dbReference type="ChEBI" id="CHEBI:78784"/>
        <dbReference type="ChEBI" id="CHEBI:78827"/>
        <dbReference type="EC" id="4.2.1.59"/>
    </reaction>
</comment>
<keyword evidence="6 8" id="KW-0456">Lyase</keyword>
<feature type="active site" evidence="8">
    <location>
        <position position="72"/>
    </location>
</feature>
<comment type="function">
    <text evidence="7 8">Involved in unsaturated fatty acids biosynthesis. Catalyzes the dehydration of short chain beta-hydroxyacyl-ACPs and long chain saturated and unsaturated beta-hydroxyacyl-ACPs.</text>
</comment>
<dbReference type="GO" id="GO:0009245">
    <property type="term" value="P:lipid A biosynthetic process"/>
    <property type="evidence" value="ECO:0007669"/>
    <property type="project" value="UniProtKB-UniRule"/>
</dbReference>
<dbReference type="CDD" id="cd01288">
    <property type="entry name" value="FabZ"/>
    <property type="match status" value="1"/>
</dbReference>
<comment type="subcellular location">
    <subcellularLocation>
        <location evidence="1 8">Cytoplasm</location>
    </subcellularLocation>
</comment>
<dbReference type="GO" id="GO:0005737">
    <property type="term" value="C:cytoplasm"/>
    <property type="evidence" value="ECO:0007669"/>
    <property type="project" value="UniProtKB-SubCell"/>
</dbReference>